<feature type="transmembrane region" description="Helical" evidence="1">
    <location>
        <begin position="74"/>
        <end position="93"/>
    </location>
</feature>
<dbReference type="RefSeq" id="XP_025425562.1">
    <property type="nucleotide sequence ID" value="XM_025569777.1"/>
</dbReference>
<proteinExistence type="predicted"/>
<evidence type="ECO:0000313" key="3">
    <source>
        <dbReference type="RefSeq" id="XP_025425562.1"/>
    </source>
</evidence>
<sequence length="117" mass="13924">MVPATNYSFFFFCFYVSVFIEMFAVIDLEQNCWHCVRVLFPGHARRVCYTTGSFQQQVTAIDEKRSGFCYSARSYIIICRRYLLLFFIHTVIMHMHSNVRVRMVCVHRTKGYPVIRT</sequence>
<dbReference type="Proteomes" id="UP000694846">
    <property type="component" value="Unplaced"/>
</dbReference>
<protein>
    <submittedName>
        <fullName evidence="3">Uncharacterized protein LOC112694338</fullName>
    </submittedName>
</protein>
<name>A0A8B8GTF2_9HEMI</name>
<evidence type="ECO:0000256" key="1">
    <source>
        <dbReference type="SAM" id="Phobius"/>
    </source>
</evidence>
<keyword evidence="1" id="KW-1133">Transmembrane helix</keyword>
<evidence type="ECO:0000313" key="2">
    <source>
        <dbReference type="Proteomes" id="UP000694846"/>
    </source>
</evidence>
<keyword evidence="2" id="KW-1185">Reference proteome</keyword>
<keyword evidence="1" id="KW-0812">Transmembrane</keyword>
<reference evidence="3" key="1">
    <citation type="submission" date="2025-08" db="UniProtKB">
        <authorList>
            <consortium name="RefSeq"/>
        </authorList>
    </citation>
    <scope>IDENTIFICATION</scope>
    <source>
        <tissue evidence="3">Whole body</tissue>
    </source>
</reference>
<organism evidence="2 3">
    <name type="scientific">Sipha flava</name>
    <name type="common">yellow sugarcane aphid</name>
    <dbReference type="NCBI Taxonomy" id="143950"/>
    <lineage>
        <taxon>Eukaryota</taxon>
        <taxon>Metazoa</taxon>
        <taxon>Ecdysozoa</taxon>
        <taxon>Arthropoda</taxon>
        <taxon>Hexapoda</taxon>
        <taxon>Insecta</taxon>
        <taxon>Pterygota</taxon>
        <taxon>Neoptera</taxon>
        <taxon>Paraneoptera</taxon>
        <taxon>Hemiptera</taxon>
        <taxon>Sternorrhyncha</taxon>
        <taxon>Aphidomorpha</taxon>
        <taxon>Aphidoidea</taxon>
        <taxon>Aphididae</taxon>
        <taxon>Sipha</taxon>
    </lineage>
</organism>
<dbReference type="GeneID" id="112694338"/>
<dbReference type="AlphaFoldDB" id="A0A8B8GTF2"/>
<keyword evidence="1" id="KW-0472">Membrane</keyword>
<feature type="transmembrane region" description="Helical" evidence="1">
    <location>
        <begin position="7"/>
        <end position="26"/>
    </location>
</feature>
<accession>A0A8B8GTF2</accession>
<gene>
    <name evidence="3" type="primary">LOC112694338</name>
</gene>